<feature type="region of interest" description="Disordered" evidence="2">
    <location>
        <begin position="259"/>
        <end position="289"/>
    </location>
</feature>
<evidence type="ECO:0000313" key="5">
    <source>
        <dbReference type="EMBL" id="KAB1658058.1"/>
    </source>
</evidence>
<feature type="domain" description="Glycosyltransferase RgtA/B/C/D-like" evidence="3">
    <location>
        <begin position="145"/>
        <end position="235"/>
    </location>
</feature>
<dbReference type="PANTHER" id="PTHR10050:SF46">
    <property type="entry name" value="PROTEIN O-MANNOSYL-TRANSFERASE 2"/>
    <property type="match status" value="1"/>
</dbReference>
<keyword evidence="1" id="KW-1003">Cell membrane</keyword>
<feature type="transmembrane region" description="Helical" evidence="1">
    <location>
        <begin position="475"/>
        <end position="493"/>
    </location>
</feature>
<comment type="similarity">
    <text evidence="1">Belongs to the glycosyltransferase 39 family.</text>
</comment>
<keyword evidence="6" id="KW-1185">Reference proteome</keyword>
<reference evidence="5 6" key="1">
    <citation type="submission" date="2019-09" db="EMBL/GenBank/DDBJ databases">
        <title>Phylogeny of genus Pseudoclavibacter and closely related genus.</title>
        <authorList>
            <person name="Li Y."/>
        </authorList>
    </citation>
    <scope>NUCLEOTIDE SEQUENCE [LARGE SCALE GENOMIC DNA]</scope>
    <source>
        <strain evidence="5 6">DSM 23821</strain>
    </source>
</reference>
<proteinExistence type="inferred from homology"/>
<dbReference type="GO" id="GO:0004169">
    <property type="term" value="F:dolichyl-phosphate-mannose-protein mannosyltransferase activity"/>
    <property type="evidence" value="ECO:0007669"/>
    <property type="project" value="UniProtKB-UniRule"/>
</dbReference>
<comment type="subcellular location">
    <subcellularLocation>
        <location evidence="1">Cell membrane</location>
    </subcellularLocation>
</comment>
<comment type="pathway">
    <text evidence="1">Protein modification; protein glycosylation.</text>
</comment>
<dbReference type="AlphaFoldDB" id="A0A7J5BUU3"/>
<feature type="transmembrane region" description="Helical" evidence="1">
    <location>
        <begin position="73"/>
        <end position="93"/>
    </location>
</feature>
<keyword evidence="1 5" id="KW-0808">Transferase</keyword>
<keyword evidence="1" id="KW-1133">Transmembrane helix</keyword>
<organism evidence="5 6">
    <name type="scientific">Pseudoclavibacter chungangensis</name>
    <dbReference type="NCBI Taxonomy" id="587635"/>
    <lineage>
        <taxon>Bacteria</taxon>
        <taxon>Bacillati</taxon>
        <taxon>Actinomycetota</taxon>
        <taxon>Actinomycetes</taxon>
        <taxon>Micrococcales</taxon>
        <taxon>Microbacteriaceae</taxon>
        <taxon>Pseudoclavibacter</taxon>
    </lineage>
</organism>
<protein>
    <recommendedName>
        <fullName evidence="1">Polyprenol-phosphate-mannose--protein mannosyltransferase</fullName>
        <ecNumber evidence="1">2.4.1.-</ecNumber>
    </recommendedName>
</protein>
<sequence>MAGGTGAAAGSTAAPATATATATATLTATTEDETVDPGSAAASSSTPTRTGSWADDLWARFTGTAVLRRRTEWILLGAVTLLAALLRLVGLAHPGFLVFDETFYVKDAWSLVHLGYEAKWPENANDSWASGDPNVYLDEASYVVHPPLGKLVIGLGMLLFGADNPFGWRIGVAILGTLAVPLLWLVARKLFGSPVLATIGAFLLAIDGHAIVTSRISILDGILMFFVLLGFLFVLLDRQDFVRRIDARILDWRRTEGAAAGRDAGGAPDDAAPTPIVAGTRAPAKRPGGPDWGPAIWNRPWLVAAAIAFGLASSVKWSGLYFLAAFCLYTVAVDAWERRRRGVTFWASAAVLKQGPVSFLLTIPAAFVVYLSTWTGWLSTTGGFYRTWADEPGNAWTGALAWVPRSLQSLWHYSSEAYKFHTGLSADHPYQSSPLEWPFLIRPTAFSYQYSSASDNAACHAELCVEAITSISNPIIWWSGTVAVIFCVMMLVLQPRWQLGPILVGVGAGYLPWLAYLERQAVFQFYAIAFLPFMILAIVYVLYSIVPASDAPRRARTFGVNATAVFLVVCTLVSALFLPVWTGILIPDWYWSLTHWLVGWK</sequence>
<feature type="transmembrane region" description="Helical" evidence="1">
    <location>
        <begin position="357"/>
        <end position="377"/>
    </location>
</feature>
<gene>
    <name evidence="5" type="ORF">F8O01_06875</name>
</gene>
<dbReference type="PANTHER" id="PTHR10050">
    <property type="entry name" value="DOLICHYL-PHOSPHATE-MANNOSE--PROTEIN MANNOSYLTRANSFERASE"/>
    <property type="match status" value="1"/>
</dbReference>
<feature type="compositionally biased region" description="Low complexity" evidence="2">
    <location>
        <begin position="259"/>
        <end position="273"/>
    </location>
</feature>
<feature type="transmembrane region" description="Helical" evidence="1">
    <location>
        <begin position="500"/>
        <end position="517"/>
    </location>
</feature>
<feature type="transmembrane region" description="Helical" evidence="1">
    <location>
        <begin position="166"/>
        <end position="187"/>
    </location>
</feature>
<evidence type="ECO:0000256" key="1">
    <source>
        <dbReference type="RuleBase" id="RU367007"/>
    </source>
</evidence>
<accession>A0A7J5BUU3</accession>
<keyword evidence="1" id="KW-0328">Glycosyltransferase</keyword>
<feature type="transmembrane region" description="Helical" evidence="1">
    <location>
        <begin position="194"/>
        <end position="212"/>
    </location>
</feature>
<dbReference type="Proteomes" id="UP000467240">
    <property type="component" value="Unassembled WGS sequence"/>
</dbReference>
<evidence type="ECO:0000256" key="2">
    <source>
        <dbReference type="SAM" id="MobiDB-lite"/>
    </source>
</evidence>
<dbReference type="Pfam" id="PF13231">
    <property type="entry name" value="PMT_2"/>
    <property type="match status" value="1"/>
</dbReference>
<feature type="transmembrane region" description="Helical" evidence="1">
    <location>
        <begin position="558"/>
        <end position="581"/>
    </location>
</feature>
<dbReference type="InterPro" id="IPR032421">
    <property type="entry name" value="PMT_4TMC"/>
</dbReference>
<dbReference type="Pfam" id="PF16192">
    <property type="entry name" value="PMT_4TMC"/>
    <property type="match status" value="1"/>
</dbReference>
<keyword evidence="1" id="KW-0472">Membrane</keyword>
<comment type="function">
    <text evidence="1">Protein O-mannosyltransferase that catalyzes the transfer of a single mannose residue from a polyprenol phospho-mannosyl lipidic donor to the hydroxyl group of selected serine and threonine residues in acceptor proteins.</text>
</comment>
<feature type="transmembrane region" description="Helical" evidence="1">
    <location>
        <begin position="319"/>
        <end position="336"/>
    </location>
</feature>
<comment type="caution">
    <text evidence="5">The sequence shown here is derived from an EMBL/GenBank/DDBJ whole genome shotgun (WGS) entry which is preliminary data.</text>
</comment>
<dbReference type="EC" id="2.4.1.-" evidence="1"/>
<dbReference type="InterPro" id="IPR038731">
    <property type="entry name" value="RgtA/B/C-like"/>
</dbReference>
<dbReference type="GO" id="GO:0005886">
    <property type="term" value="C:plasma membrane"/>
    <property type="evidence" value="ECO:0007669"/>
    <property type="project" value="UniProtKB-SubCell"/>
</dbReference>
<feature type="transmembrane region" description="Helical" evidence="1">
    <location>
        <begin position="523"/>
        <end position="546"/>
    </location>
</feature>
<evidence type="ECO:0000259" key="3">
    <source>
        <dbReference type="Pfam" id="PF13231"/>
    </source>
</evidence>
<feature type="domain" description="Protein O-mannosyl-transferase C-terminal four TM" evidence="4">
    <location>
        <begin position="407"/>
        <end position="548"/>
    </location>
</feature>
<feature type="transmembrane region" description="Helical" evidence="1">
    <location>
        <begin position="218"/>
        <end position="236"/>
    </location>
</feature>
<dbReference type="EMBL" id="WBJZ01000007">
    <property type="protein sequence ID" value="KAB1658058.1"/>
    <property type="molecule type" value="Genomic_DNA"/>
</dbReference>
<keyword evidence="1" id="KW-0812">Transmembrane</keyword>
<dbReference type="InterPro" id="IPR027005">
    <property type="entry name" value="PMT-like"/>
</dbReference>
<name>A0A7J5BUU3_9MICO</name>
<dbReference type="UniPathway" id="UPA00378"/>
<feature type="region of interest" description="Disordered" evidence="2">
    <location>
        <begin position="28"/>
        <end position="50"/>
    </location>
</feature>
<evidence type="ECO:0000313" key="6">
    <source>
        <dbReference type="Proteomes" id="UP000467240"/>
    </source>
</evidence>
<dbReference type="OrthoDB" id="9776737at2"/>
<dbReference type="GO" id="GO:0012505">
    <property type="term" value="C:endomembrane system"/>
    <property type="evidence" value="ECO:0007669"/>
    <property type="project" value="UniProtKB-SubCell"/>
</dbReference>
<feature type="transmembrane region" description="Helical" evidence="1">
    <location>
        <begin position="296"/>
        <end position="313"/>
    </location>
</feature>
<evidence type="ECO:0000259" key="4">
    <source>
        <dbReference type="Pfam" id="PF16192"/>
    </source>
</evidence>